<dbReference type="InterPro" id="IPR011249">
    <property type="entry name" value="Metalloenz_LuxS/M16"/>
</dbReference>
<dbReference type="Proteomes" id="UP000310506">
    <property type="component" value="Unassembled WGS sequence"/>
</dbReference>
<gene>
    <name evidence="2" type="ORF">ESZ54_03175</name>
</gene>
<dbReference type="InterPro" id="IPR050361">
    <property type="entry name" value="MPP/UQCRC_Complex"/>
</dbReference>
<protein>
    <submittedName>
        <fullName evidence="2">Insulinase family protein</fullName>
    </submittedName>
</protein>
<dbReference type="OrthoDB" id="9762085at2"/>
<feature type="domain" description="Peptidase M16 C-terminal" evidence="1">
    <location>
        <begin position="182"/>
        <end position="356"/>
    </location>
</feature>
<dbReference type="PANTHER" id="PTHR11851">
    <property type="entry name" value="METALLOPROTEASE"/>
    <property type="match status" value="1"/>
</dbReference>
<dbReference type="AlphaFoldDB" id="A0A4V3TV73"/>
<dbReference type="InterPro" id="IPR007863">
    <property type="entry name" value="Peptidase_M16_C"/>
</dbReference>
<evidence type="ECO:0000259" key="1">
    <source>
        <dbReference type="Pfam" id="PF05193"/>
    </source>
</evidence>
<dbReference type="PANTHER" id="PTHR11851:SF186">
    <property type="entry name" value="INACTIVE METALLOPROTEASE YMFF-RELATED"/>
    <property type="match status" value="1"/>
</dbReference>
<keyword evidence="3" id="KW-1185">Reference proteome</keyword>
<dbReference type="EMBL" id="SDGV01000007">
    <property type="protein sequence ID" value="THB61789.1"/>
    <property type="molecule type" value="Genomic_DNA"/>
</dbReference>
<evidence type="ECO:0000313" key="2">
    <source>
        <dbReference type="EMBL" id="THB61789.1"/>
    </source>
</evidence>
<dbReference type="Pfam" id="PF05193">
    <property type="entry name" value="Peptidase_M16_C"/>
    <property type="match status" value="1"/>
</dbReference>
<dbReference type="NCBIfam" id="NF047422">
    <property type="entry name" value="YfmF_fam"/>
    <property type="match status" value="1"/>
</dbReference>
<comment type="caution">
    <text evidence="2">The sequence shown here is derived from an EMBL/GenBank/DDBJ whole genome shotgun (WGS) entry which is preliminary data.</text>
</comment>
<organism evidence="2 3">
    <name type="scientific">Vagococcus silagei</name>
    <dbReference type="NCBI Taxonomy" id="2508885"/>
    <lineage>
        <taxon>Bacteria</taxon>
        <taxon>Bacillati</taxon>
        <taxon>Bacillota</taxon>
        <taxon>Bacilli</taxon>
        <taxon>Lactobacillales</taxon>
        <taxon>Enterococcaceae</taxon>
        <taxon>Vagococcus</taxon>
    </lineage>
</organism>
<dbReference type="RefSeq" id="WP_136136237.1">
    <property type="nucleotide sequence ID" value="NZ_SDGV01000007.1"/>
</dbReference>
<name>A0A4V3TV73_9ENTE</name>
<accession>A0A4V3TV73</accession>
<evidence type="ECO:0000313" key="3">
    <source>
        <dbReference type="Proteomes" id="UP000310506"/>
    </source>
</evidence>
<proteinExistence type="predicted"/>
<dbReference type="SUPFAM" id="SSF63411">
    <property type="entry name" value="LuxS/MPP-like metallohydrolase"/>
    <property type="match status" value="2"/>
</dbReference>
<sequence length="421" mass="48720">MITELNQHVKLHVLPNKKFKTVPILIRFATPLDHKTSAKRSLLASLLETNSLNFPTQIELSKQLADLYGASFGISVSRKGNEHYLTIALNIINDQLVPNGLSVLESAVTFLQEIIFNPNIKDHEFDQDTFYREQENLVEYIHSIFDDKQSHASLSIQQLFFANSLDQQTPSFGSIDDIMQETPESIASYYQEMIENDRIDILVLGDVAEKYVYRCFKDFGFEDRKFPMMQELFYYQPFENIIQQKTETLPVAQSKLNLAYHCDIYYHDRLYFALLVFNGLFGGFPHSKLFMNVREKHSLAYYASSSFDSFRGYVTVQTGIDGTNRKKVLKLINEQLKELILGNVTDEEVEQTKKMLINQYLLSQDSQHALLEQAYLRLYFDKANLTEEQWANEVNAVTIEDIKEVAEKIKLQAVYFMEGGH</sequence>
<reference evidence="2 3" key="1">
    <citation type="submission" date="2019-01" db="EMBL/GenBank/DDBJ databases">
        <title>Vagococcus silagei sp. nov. isolated from brewer's grain.</title>
        <authorList>
            <person name="Guu J.-R."/>
        </authorList>
    </citation>
    <scope>NUCLEOTIDE SEQUENCE [LARGE SCALE GENOMIC DNA]</scope>
    <source>
        <strain evidence="2 3">2B-2</strain>
    </source>
</reference>
<dbReference type="GO" id="GO:0046872">
    <property type="term" value="F:metal ion binding"/>
    <property type="evidence" value="ECO:0007669"/>
    <property type="project" value="InterPro"/>
</dbReference>
<dbReference type="Gene3D" id="3.30.830.10">
    <property type="entry name" value="Metalloenzyme, LuxS/M16 peptidase-like"/>
    <property type="match status" value="2"/>
</dbReference>